<gene>
    <name evidence="2" type="ORF">GRJ2_001138800</name>
</gene>
<name>A0ABC9WNH2_GRUJA</name>
<feature type="region of interest" description="Disordered" evidence="1">
    <location>
        <begin position="110"/>
        <end position="174"/>
    </location>
</feature>
<dbReference type="Proteomes" id="UP001623348">
    <property type="component" value="Unassembled WGS sequence"/>
</dbReference>
<protein>
    <submittedName>
        <fullName evidence="2">AN1-type zinc finger protein 5-like</fullName>
    </submittedName>
</protein>
<feature type="compositionally biased region" description="Basic and acidic residues" evidence="1">
    <location>
        <begin position="153"/>
        <end position="167"/>
    </location>
</feature>
<comment type="caution">
    <text evidence="2">The sequence shown here is derived from an EMBL/GenBank/DDBJ whole genome shotgun (WGS) entry which is preliminary data.</text>
</comment>
<evidence type="ECO:0000256" key="1">
    <source>
        <dbReference type="SAM" id="MobiDB-lite"/>
    </source>
</evidence>
<reference evidence="2 3" key="1">
    <citation type="submission" date="2024-06" db="EMBL/GenBank/DDBJ databases">
        <title>The draft genome of Grus japonensis, version 3.</title>
        <authorList>
            <person name="Nabeshima K."/>
            <person name="Suzuki S."/>
            <person name="Onuma M."/>
        </authorList>
    </citation>
    <scope>NUCLEOTIDE SEQUENCE [LARGE SCALE GENOMIC DNA]</scope>
    <source>
        <strain evidence="2 3">451A</strain>
    </source>
</reference>
<sequence length="174" mass="19175">MEKTTVKQAVPLQPMEVDGGEDIHLQPMEDPMLEQVETPKGGCDPVGSPRWNRLLAGPVAPWKEEPTLEQSAPEGLHPVGEIHAGAVREELQHMGKDSRWRSLWRTVSRGRDPMLEQGKSVRSPPPEEEGAAETACDELTTTPVPHPPVLLRGRRESKVKPGKKGEVEGGVFKF</sequence>
<keyword evidence="3" id="KW-1185">Reference proteome</keyword>
<proteinExistence type="predicted"/>
<dbReference type="AlphaFoldDB" id="A0ABC9WNH2"/>
<organism evidence="2 3">
    <name type="scientific">Grus japonensis</name>
    <name type="common">Japanese crane</name>
    <name type="synonym">Red-crowned crane</name>
    <dbReference type="NCBI Taxonomy" id="30415"/>
    <lineage>
        <taxon>Eukaryota</taxon>
        <taxon>Metazoa</taxon>
        <taxon>Chordata</taxon>
        <taxon>Craniata</taxon>
        <taxon>Vertebrata</taxon>
        <taxon>Euteleostomi</taxon>
        <taxon>Archelosauria</taxon>
        <taxon>Archosauria</taxon>
        <taxon>Dinosauria</taxon>
        <taxon>Saurischia</taxon>
        <taxon>Theropoda</taxon>
        <taxon>Coelurosauria</taxon>
        <taxon>Aves</taxon>
        <taxon>Neognathae</taxon>
        <taxon>Neoaves</taxon>
        <taxon>Gruiformes</taxon>
        <taxon>Gruidae</taxon>
        <taxon>Grus</taxon>
    </lineage>
</organism>
<accession>A0ABC9WNH2</accession>
<evidence type="ECO:0000313" key="2">
    <source>
        <dbReference type="EMBL" id="GAB0186735.1"/>
    </source>
</evidence>
<evidence type="ECO:0000313" key="3">
    <source>
        <dbReference type="Proteomes" id="UP001623348"/>
    </source>
</evidence>
<dbReference type="EMBL" id="BAAFJT010000003">
    <property type="protein sequence ID" value="GAB0186735.1"/>
    <property type="molecule type" value="Genomic_DNA"/>
</dbReference>